<dbReference type="EMBL" id="CP036455">
    <property type="protein sequence ID" value="QBI54344.1"/>
    <property type="molecule type" value="Genomic_DNA"/>
</dbReference>
<name>A0A4P6Q621_9ACTN</name>
<protein>
    <submittedName>
        <fullName evidence="2">Uncharacterized protein</fullName>
    </submittedName>
</protein>
<evidence type="ECO:0000313" key="3">
    <source>
        <dbReference type="Proteomes" id="UP000292235"/>
    </source>
</evidence>
<dbReference type="KEGG" id="strr:EKD16_12810"/>
<organism evidence="2 3">
    <name type="scientific">Streptomonospora litoralis</name>
    <dbReference type="NCBI Taxonomy" id="2498135"/>
    <lineage>
        <taxon>Bacteria</taxon>
        <taxon>Bacillati</taxon>
        <taxon>Actinomycetota</taxon>
        <taxon>Actinomycetes</taxon>
        <taxon>Streptosporangiales</taxon>
        <taxon>Nocardiopsidaceae</taxon>
        <taxon>Streptomonospora</taxon>
    </lineage>
</organism>
<evidence type="ECO:0000256" key="1">
    <source>
        <dbReference type="SAM" id="MobiDB-lite"/>
    </source>
</evidence>
<sequence>MTDGDDARDPRERLRERLDSGEVSPADAERALAALDREADLAALRAAERPGTMTPEETARIVDSWGIDDAIADMLRRLGLESTSP</sequence>
<proteinExistence type="predicted"/>
<gene>
    <name evidence="2" type="ORF">EKD16_12810</name>
</gene>
<dbReference type="Proteomes" id="UP000292235">
    <property type="component" value="Chromosome"/>
</dbReference>
<dbReference type="RefSeq" id="WP_131098537.1">
    <property type="nucleotide sequence ID" value="NZ_CP036455.1"/>
</dbReference>
<reference evidence="2 3" key="1">
    <citation type="submission" date="2019-02" db="EMBL/GenBank/DDBJ databases">
        <authorList>
            <person name="Khodamoradi S."/>
            <person name="Hahnke R.L."/>
            <person name="Kaempfer P."/>
            <person name="Schumann P."/>
            <person name="Rohde M."/>
            <person name="Steinert M."/>
            <person name="Luzhetskyy A."/>
            <person name="Wink J."/>
            <person name="Ruckert C."/>
        </authorList>
    </citation>
    <scope>NUCLEOTIDE SEQUENCE [LARGE SCALE GENOMIC DNA]</scope>
    <source>
        <strain evidence="2 3">M2</strain>
    </source>
</reference>
<dbReference type="AlphaFoldDB" id="A0A4P6Q621"/>
<feature type="compositionally biased region" description="Basic and acidic residues" evidence="1">
    <location>
        <begin position="1"/>
        <end position="20"/>
    </location>
</feature>
<feature type="region of interest" description="Disordered" evidence="1">
    <location>
        <begin position="1"/>
        <end position="25"/>
    </location>
</feature>
<evidence type="ECO:0000313" key="2">
    <source>
        <dbReference type="EMBL" id="QBI54344.1"/>
    </source>
</evidence>
<accession>A0A4P6Q621</accession>
<keyword evidence="3" id="KW-1185">Reference proteome</keyword>
<dbReference type="OrthoDB" id="10008678at2"/>